<accession>A0ABQ5KTE4</accession>
<dbReference type="Gene3D" id="1.10.287.370">
    <property type="match status" value="1"/>
</dbReference>
<evidence type="ECO:0000313" key="2">
    <source>
        <dbReference type="Proteomes" id="UP001057375"/>
    </source>
</evidence>
<organism evidence="1 2">
    <name type="scientific">Aduncisulcus paluster</name>
    <dbReference type="NCBI Taxonomy" id="2918883"/>
    <lineage>
        <taxon>Eukaryota</taxon>
        <taxon>Metamonada</taxon>
        <taxon>Carpediemonas-like organisms</taxon>
        <taxon>Aduncisulcus</taxon>
    </lineage>
</organism>
<comment type="caution">
    <text evidence="1">The sequence shown here is derived from an EMBL/GenBank/DDBJ whole genome shotgun (WGS) entry which is preliminary data.</text>
</comment>
<reference evidence="1" key="1">
    <citation type="submission" date="2022-03" db="EMBL/GenBank/DDBJ databases">
        <title>Draft genome sequence of Aduncisulcus paluster, a free-living microaerophilic Fornicata.</title>
        <authorList>
            <person name="Yuyama I."/>
            <person name="Kume K."/>
            <person name="Tamura T."/>
            <person name="Inagaki Y."/>
            <person name="Hashimoto T."/>
        </authorList>
    </citation>
    <scope>NUCLEOTIDE SEQUENCE</scope>
    <source>
        <strain evidence="1">NY0171</strain>
    </source>
</reference>
<dbReference type="Pfam" id="PF02996">
    <property type="entry name" value="Prefoldin"/>
    <property type="match status" value="1"/>
</dbReference>
<evidence type="ECO:0000313" key="1">
    <source>
        <dbReference type="EMBL" id="GKT34664.1"/>
    </source>
</evidence>
<gene>
    <name evidence="1" type="ORF">ADUPG1_007976</name>
</gene>
<sequence>MEKESDKPLERDEVEDRVAKMESFSEQMVGDLEIAVRIRQSYQAKVKAYSDFQASLLTMQDIPEETPLVVLHDIGSGMMVEAAGTKRDTVFMDVGGEIFLRYSVSEAYFESDRLIEKFEKRIEEQTKKIASIKSSISVIGALTGQLQETIG</sequence>
<dbReference type="EMBL" id="BQXS01010847">
    <property type="protein sequence ID" value="GKT34664.1"/>
    <property type="molecule type" value="Genomic_DNA"/>
</dbReference>
<dbReference type="SUPFAM" id="SSF46579">
    <property type="entry name" value="Prefoldin"/>
    <property type="match status" value="1"/>
</dbReference>
<keyword evidence="2" id="KW-1185">Reference proteome</keyword>
<dbReference type="InterPro" id="IPR009053">
    <property type="entry name" value="Prefoldin"/>
</dbReference>
<proteinExistence type="predicted"/>
<dbReference type="Proteomes" id="UP001057375">
    <property type="component" value="Unassembled WGS sequence"/>
</dbReference>
<protein>
    <submittedName>
        <fullName evidence="1">Prefoldin alpha-like protein</fullName>
    </submittedName>
</protein>
<dbReference type="InterPro" id="IPR004127">
    <property type="entry name" value="Prefoldin_subunit_alpha"/>
</dbReference>
<name>A0ABQ5KTE4_9EUKA</name>